<protein>
    <submittedName>
        <fullName evidence="2">5-carboxymethyl-2-oxo-hex-3-ene-1,7-dioate decarboxylase</fullName>
    </submittedName>
</protein>
<evidence type="ECO:0000313" key="3">
    <source>
        <dbReference type="Proteomes" id="UP000004642"/>
    </source>
</evidence>
<dbReference type="EMBL" id="AFCJ01000694">
    <property type="protein sequence ID" value="EHC41676.1"/>
    <property type="molecule type" value="Genomic_DNA"/>
</dbReference>
<feature type="domain" description="Fumarylacetoacetase-like C-terminal" evidence="1">
    <location>
        <begin position="4"/>
        <end position="87"/>
    </location>
</feature>
<dbReference type="Gene3D" id="3.90.850.10">
    <property type="entry name" value="Fumarylacetoacetase-like, C-terminal domain"/>
    <property type="match status" value="1"/>
</dbReference>
<proteinExistence type="predicted"/>
<gene>
    <name evidence="2" type="ORF">LTSEALA_1609</name>
</gene>
<sequence>MKGTVFAVALNHRSQLDAWQEAFSQPPYNAPPKTAVWFIKPRNTVIRHGEPIPYPQGEKVLSGATVALIVGKTASRIRPEAAADYIA</sequence>
<dbReference type="InterPro" id="IPR036663">
    <property type="entry name" value="Fumarylacetoacetase_C_sf"/>
</dbReference>
<accession>G5LM56</accession>
<evidence type="ECO:0000259" key="1">
    <source>
        <dbReference type="Pfam" id="PF01557"/>
    </source>
</evidence>
<reference evidence="2 3" key="1">
    <citation type="journal article" date="2011" name="BMC Genomics">
        <title>Genome sequencing reveals diversification of virulence factor content and possible host adaptation in distinct subpopulations of Salmonella enterica.</title>
        <authorList>
            <person name="den Bakker H.C."/>
            <person name="Moreno Switt A.I."/>
            <person name="Govoni G."/>
            <person name="Cummings C.A."/>
            <person name="Ranieri M.L."/>
            <person name="Degoricija L."/>
            <person name="Hoelzer K."/>
            <person name="Rodriguez-Rivera L.D."/>
            <person name="Brown S."/>
            <person name="Bolchacova E."/>
            <person name="Furtado M.R."/>
            <person name="Wiedmann M."/>
        </authorList>
    </citation>
    <scope>NUCLEOTIDE SEQUENCE [LARGE SCALE GENOMIC DNA]</scope>
    <source>
        <strain evidence="2 3">R6-377</strain>
    </source>
</reference>
<name>G5LM56_SALET</name>
<dbReference type="AlphaFoldDB" id="G5LM56"/>
<dbReference type="GO" id="GO:0003824">
    <property type="term" value="F:catalytic activity"/>
    <property type="evidence" value="ECO:0007669"/>
    <property type="project" value="InterPro"/>
</dbReference>
<organism evidence="2 3">
    <name type="scientific">Salmonella enterica subsp. enterica serovar Alachua str. R6-377</name>
    <dbReference type="NCBI Taxonomy" id="913241"/>
    <lineage>
        <taxon>Bacteria</taxon>
        <taxon>Pseudomonadati</taxon>
        <taxon>Pseudomonadota</taxon>
        <taxon>Gammaproteobacteria</taxon>
        <taxon>Enterobacterales</taxon>
        <taxon>Enterobacteriaceae</taxon>
        <taxon>Salmonella</taxon>
    </lineage>
</organism>
<dbReference type="InterPro" id="IPR011234">
    <property type="entry name" value="Fumarylacetoacetase-like_C"/>
</dbReference>
<dbReference type="Proteomes" id="UP000004642">
    <property type="component" value="Unassembled WGS sequence"/>
</dbReference>
<dbReference type="SUPFAM" id="SSF56529">
    <property type="entry name" value="FAH"/>
    <property type="match status" value="1"/>
</dbReference>
<comment type="caution">
    <text evidence="2">The sequence shown here is derived from an EMBL/GenBank/DDBJ whole genome shotgun (WGS) entry which is preliminary data.</text>
</comment>
<dbReference type="Pfam" id="PF01557">
    <property type="entry name" value="FAA_hydrolase"/>
    <property type="match status" value="1"/>
</dbReference>
<feature type="non-terminal residue" evidence="2">
    <location>
        <position position="87"/>
    </location>
</feature>
<evidence type="ECO:0000313" key="2">
    <source>
        <dbReference type="EMBL" id="EHC41676.1"/>
    </source>
</evidence>